<evidence type="ECO:0000256" key="1">
    <source>
        <dbReference type="SAM" id="MobiDB-lite"/>
    </source>
</evidence>
<sequence length="249" mass="25159">MKSPVHTTALLATLLATLLAAPSAWAQSPAALQTGVNATETSTSSGVNPMTGRPLSEEDLHRQLNKSKLITQLGQEQVKQAQNAADLVLANLRADSEKTRARAESLAQMAVTGPSKSGNVTLLKPLPMPSGMKPGVAPALPNSGSLAANNVASNALADASSAGWPASAAPLPSAKASGTIRIGDETLDVATSTPPSGHAQVQWVDSQTRQVARAGAPLSPINVQPATGVLGIPAIPGIMPGAMSPGQVQ</sequence>
<keyword evidence="2" id="KW-0732">Signal</keyword>
<evidence type="ECO:0000313" key="4">
    <source>
        <dbReference type="Proteomes" id="UP001431902"/>
    </source>
</evidence>
<feature type="region of interest" description="Disordered" evidence="1">
    <location>
        <begin position="36"/>
        <end position="55"/>
    </location>
</feature>
<gene>
    <name evidence="3" type="ORF">QLQ16_15255</name>
</gene>
<feature type="chain" id="PRO_5045841443" evidence="2">
    <location>
        <begin position="27"/>
        <end position="249"/>
    </location>
</feature>
<evidence type="ECO:0000256" key="2">
    <source>
        <dbReference type="SAM" id="SignalP"/>
    </source>
</evidence>
<keyword evidence="4" id="KW-1185">Reference proteome</keyword>
<proteinExistence type="predicted"/>
<organism evidence="3 4">
    <name type="scientific">Limnohabitans lacus</name>
    <dbReference type="NCBI Taxonomy" id="3045173"/>
    <lineage>
        <taxon>Bacteria</taxon>
        <taxon>Pseudomonadati</taxon>
        <taxon>Pseudomonadota</taxon>
        <taxon>Betaproteobacteria</taxon>
        <taxon>Burkholderiales</taxon>
        <taxon>Comamonadaceae</taxon>
        <taxon>Limnohabitans</taxon>
    </lineage>
</organism>
<feature type="signal peptide" evidence="2">
    <location>
        <begin position="1"/>
        <end position="26"/>
    </location>
</feature>
<dbReference type="RefSeq" id="WP_283225523.1">
    <property type="nucleotide sequence ID" value="NZ_JASGBH010000015.1"/>
</dbReference>
<protein>
    <submittedName>
        <fullName evidence="3">Uncharacterized protein</fullName>
    </submittedName>
</protein>
<reference evidence="3" key="1">
    <citation type="submission" date="2023-05" db="EMBL/GenBank/DDBJ databases">
        <title>Limnohabitans sp. strain HM2-2 Genome sequencing and assembly.</title>
        <authorList>
            <person name="Jung Y."/>
        </authorList>
    </citation>
    <scope>NUCLEOTIDE SEQUENCE</scope>
    <source>
        <strain evidence="3">HM2-2</strain>
    </source>
</reference>
<comment type="caution">
    <text evidence="3">The sequence shown here is derived from an EMBL/GenBank/DDBJ whole genome shotgun (WGS) entry which is preliminary data.</text>
</comment>
<dbReference type="EMBL" id="JASGBH010000015">
    <property type="protein sequence ID" value="MDI9235194.1"/>
    <property type="molecule type" value="Genomic_DNA"/>
</dbReference>
<feature type="compositionally biased region" description="Polar residues" evidence="1">
    <location>
        <begin position="36"/>
        <end position="48"/>
    </location>
</feature>
<accession>A0ABT6XAN8</accession>
<name>A0ABT6XAN8_9BURK</name>
<evidence type="ECO:0000313" key="3">
    <source>
        <dbReference type="EMBL" id="MDI9235194.1"/>
    </source>
</evidence>
<dbReference type="Proteomes" id="UP001431902">
    <property type="component" value="Unassembled WGS sequence"/>
</dbReference>